<dbReference type="InterPro" id="IPR016130">
    <property type="entry name" value="Tyr_Pase_AS"/>
</dbReference>
<keyword evidence="3" id="KW-1185">Reference proteome</keyword>
<dbReference type="Proteomes" id="UP000287857">
    <property type="component" value="Unassembled WGS sequence"/>
</dbReference>
<dbReference type="SUPFAM" id="SSF52799">
    <property type="entry name" value="(Phosphotyrosine protein) phosphatases II"/>
    <property type="match status" value="1"/>
</dbReference>
<evidence type="ECO:0008006" key="4">
    <source>
        <dbReference type="Google" id="ProtNLM"/>
    </source>
</evidence>
<dbReference type="Pfam" id="PF13350">
    <property type="entry name" value="Y_phosphatase3"/>
    <property type="match status" value="1"/>
</dbReference>
<reference evidence="2 3" key="1">
    <citation type="submission" date="2017-05" db="EMBL/GenBank/DDBJ databases">
        <title>Vagococcus spp. assemblies.</title>
        <authorList>
            <person name="Gulvik C.A."/>
        </authorList>
    </citation>
    <scope>NUCLEOTIDE SEQUENCE [LARGE SCALE GENOMIC DNA]</scope>
    <source>
        <strain evidence="2 3">SS1995</strain>
    </source>
</reference>
<comment type="similarity">
    <text evidence="1">Belongs to the protein-tyrosine phosphatase family.</text>
</comment>
<sequence length="248" mass="28566">MITNFRDLGGLKTRNNQTVKSNRLLRSGELYQLNENDIKLLRKHQLTKIVDFRSEREISEHPDTQLEGTSYLHIDLLGSTDTGSASLDDFVKLDDFSQVSSYMETIYKELILDESVQNGYKRFLNTLMFEHGSTIFHCFAGKDRTGIGAMLILEILGVSREDIYTDYLKTNTSRKQANEQMIAEINKQHSLSDSQKSTLLIALEVKKEYLDSAYQIIDSQFGGIDNYIKEIIGWSKEDIDQFKTYYLN</sequence>
<dbReference type="OrthoDB" id="1188001at2"/>
<proteinExistence type="inferred from homology"/>
<evidence type="ECO:0000313" key="2">
    <source>
        <dbReference type="EMBL" id="RST98063.1"/>
    </source>
</evidence>
<gene>
    <name evidence="2" type="ORF">CBF37_09175</name>
</gene>
<evidence type="ECO:0000313" key="3">
    <source>
        <dbReference type="Proteomes" id="UP000287857"/>
    </source>
</evidence>
<name>A0A429ZWC5_9ENTE</name>
<dbReference type="RefSeq" id="WP_125984450.1">
    <property type="nucleotide sequence ID" value="NZ_NGJS01000014.1"/>
</dbReference>
<dbReference type="Gene3D" id="3.90.190.10">
    <property type="entry name" value="Protein tyrosine phosphatase superfamily"/>
    <property type="match status" value="1"/>
</dbReference>
<accession>A0A429ZWC5</accession>
<dbReference type="PANTHER" id="PTHR31126">
    <property type="entry name" value="TYROSINE-PROTEIN PHOSPHATASE"/>
    <property type="match status" value="1"/>
</dbReference>
<dbReference type="GO" id="GO:0004721">
    <property type="term" value="F:phosphoprotein phosphatase activity"/>
    <property type="evidence" value="ECO:0007669"/>
    <property type="project" value="InterPro"/>
</dbReference>
<dbReference type="PANTHER" id="PTHR31126:SF1">
    <property type="entry name" value="TYROSINE SPECIFIC PROTEIN PHOSPHATASES DOMAIN-CONTAINING PROTEIN"/>
    <property type="match status" value="1"/>
</dbReference>
<comment type="caution">
    <text evidence="2">The sequence shown here is derived from an EMBL/GenBank/DDBJ whole genome shotgun (WGS) entry which is preliminary data.</text>
</comment>
<dbReference type="PROSITE" id="PS00383">
    <property type="entry name" value="TYR_PHOSPHATASE_1"/>
    <property type="match status" value="1"/>
</dbReference>
<dbReference type="InterPro" id="IPR026893">
    <property type="entry name" value="Tyr/Ser_Pase_IphP-type"/>
</dbReference>
<dbReference type="InterPro" id="IPR029021">
    <property type="entry name" value="Prot-tyrosine_phosphatase-like"/>
</dbReference>
<organism evidence="2 3">
    <name type="scientific">Vagococcus vulneris</name>
    <dbReference type="NCBI Taxonomy" id="1977869"/>
    <lineage>
        <taxon>Bacteria</taxon>
        <taxon>Bacillati</taxon>
        <taxon>Bacillota</taxon>
        <taxon>Bacilli</taxon>
        <taxon>Lactobacillales</taxon>
        <taxon>Enterococcaceae</taxon>
        <taxon>Vagococcus</taxon>
    </lineage>
</organism>
<protein>
    <recommendedName>
        <fullName evidence="4">Tyrosine specific protein phosphatases domain-containing protein</fullName>
    </recommendedName>
</protein>
<dbReference type="AlphaFoldDB" id="A0A429ZWC5"/>
<evidence type="ECO:0000256" key="1">
    <source>
        <dbReference type="ARBA" id="ARBA00009580"/>
    </source>
</evidence>
<dbReference type="EMBL" id="NGJS01000014">
    <property type="protein sequence ID" value="RST98063.1"/>
    <property type="molecule type" value="Genomic_DNA"/>
</dbReference>